<evidence type="ECO:0000313" key="4">
    <source>
        <dbReference type="Proteomes" id="UP001165498"/>
    </source>
</evidence>
<dbReference type="EMBL" id="JANFQO010000008">
    <property type="protein sequence ID" value="MCQ4165103.1"/>
    <property type="molecule type" value="Genomic_DNA"/>
</dbReference>
<feature type="domain" description="HNH nuclease" evidence="2">
    <location>
        <begin position="145"/>
        <end position="190"/>
    </location>
</feature>
<keyword evidence="3" id="KW-0540">Nuclease</keyword>
<dbReference type="Pfam" id="PF13392">
    <property type="entry name" value="HNH_3"/>
    <property type="match status" value="1"/>
</dbReference>
<protein>
    <submittedName>
        <fullName evidence="3">HNH endonuclease</fullName>
    </submittedName>
</protein>
<accession>A0ABT1QS31</accession>
<gene>
    <name evidence="3" type="ORF">NM961_10320</name>
</gene>
<name>A0ABT1QS31_9GAMM</name>
<keyword evidence="4" id="KW-1185">Reference proteome</keyword>
<organism evidence="3 4">
    <name type="scientific">Tahibacter harae</name>
    <dbReference type="NCBI Taxonomy" id="2963937"/>
    <lineage>
        <taxon>Bacteria</taxon>
        <taxon>Pseudomonadati</taxon>
        <taxon>Pseudomonadota</taxon>
        <taxon>Gammaproteobacteria</taxon>
        <taxon>Lysobacterales</taxon>
        <taxon>Rhodanobacteraceae</taxon>
        <taxon>Tahibacter</taxon>
    </lineage>
</organism>
<evidence type="ECO:0000256" key="1">
    <source>
        <dbReference type="SAM" id="MobiDB-lite"/>
    </source>
</evidence>
<proteinExistence type="predicted"/>
<reference evidence="3" key="1">
    <citation type="submission" date="2022-07" db="EMBL/GenBank/DDBJ databases">
        <title>Tahibacter sp., a new gammaproteobacterium isolated from the silt sample collected at pig farm.</title>
        <authorList>
            <person name="Chen H."/>
        </authorList>
    </citation>
    <scope>NUCLEOTIDE SEQUENCE</scope>
    <source>
        <strain evidence="3">P2K</strain>
    </source>
</reference>
<feature type="region of interest" description="Disordered" evidence="1">
    <location>
        <begin position="73"/>
        <end position="95"/>
    </location>
</feature>
<keyword evidence="3" id="KW-0255">Endonuclease</keyword>
<sequence length="221" mass="24724">MKPRPNHPKAWAAKDRDLVLKHFADTPTAELARRLGRPAYQVSQCAARMGLKKSAAYLASPAACRLRRGDGTGSATRFRPGQEPWNTGKKGWQAGGRSVQTQFKPGHRSGRAAAIYQPVGAERISKDGIRQRKVNDDMPFQGRWKAVHAINWEAANGPIPKGYLVVFRDGNRDNVALENLELISRSENLRRNSLHRFPKELVSLCQLKGAVTRQLNKRARK</sequence>
<dbReference type="RefSeq" id="WP_255914166.1">
    <property type="nucleotide sequence ID" value="NZ_JANFQO010000008.1"/>
</dbReference>
<dbReference type="Gene3D" id="3.90.75.20">
    <property type="match status" value="1"/>
</dbReference>
<evidence type="ECO:0000259" key="2">
    <source>
        <dbReference type="Pfam" id="PF13392"/>
    </source>
</evidence>
<dbReference type="InterPro" id="IPR044925">
    <property type="entry name" value="His-Me_finger_sf"/>
</dbReference>
<keyword evidence="3" id="KW-0378">Hydrolase</keyword>
<comment type="caution">
    <text evidence="3">The sequence shown here is derived from an EMBL/GenBank/DDBJ whole genome shotgun (WGS) entry which is preliminary data.</text>
</comment>
<dbReference type="Proteomes" id="UP001165498">
    <property type="component" value="Unassembled WGS sequence"/>
</dbReference>
<dbReference type="InterPro" id="IPR003615">
    <property type="entry name" value="HNH_nuc"/>
</dbReference>
<dbReference type="GO" id="GO:0004519">
    <property type="term" value="F:endonuclease activity"/>
    <property type="evidence" value="ECO:0007669"/>
    <property type="project" value="UniProtKB-KW"/>
</dbReference>
<dbReference type="SUPFAM" id="SSF54060">
    <property type="entry name" value="His-Me finger endonucleases"/>
    <property type="match status" value="1"/>
</dbReference>
<evidence type="ECO:0000313" key="3">
    <source>
        <dbReference type="EMBL" id="MCQ4165103.1"/>
    </source>
</evidence>